<feature type="domain" description="Gp5/Type VI secretion system Vgr protein OB-fold" evidence="2">
    <location>
        <begin position="13"/>
        <end position="63"/>
    </location>
</feature>
<gene>
    <name evidence="4" type="primary">vgrG</name>
    <name evidence="3" type="ORF">HU727_025595</name>
    <name evidence="4" type="ORF">HU727_025600</name>
</gene>
<reference evidence="4" key="2">
    <citation type="submission" date="2021-06" db="EMBL/GenBank/DDBJ databases">
        <title>Updating the genus Pseudomonas: Description of 43 new species and partition of the Pseudomonas putida group.</title>
        <authorList>
            <person name="Girard L."/>
            <person name="Lood C."/>
            <person name="Vandamme P."/>
            <person name="Rokni-Zadeh H."/>
            <person name="Van Noort V."/>
            <person name="Hofte M."/>
            <person name="Lavigne R."/>
            <person name="De Mot R."/>
        </authorList>
    </citation>
    <scope>NUCLEOTIDE SEQUENCE</scope>
    <source>
        <strain evidence="4">SWRI153</strain>
    </source>
</reference>
<evidence type="ECO:0000313" key="5">
    <source>
        <dbReference type="Proteomes" id="UP000648816"/>
    </source>
</evidence>
<dbReference type="InterPro" id="IPR006531">
    <property type="entry name" value="Gp5/Vgr_OB"/>
</dbReference>
<dbReference type="EMBL" id="JABWQP020000063">
    <property type="protein sequence ID" value="MBV4488967.1"/>
    <property type="molecule type" value="Genomic_DNA"/>
</dbReference>
<feature type="non-terminal residue" evidence="4">
    <location>
        <position position="1"/>
    </location>
</feature>
<evidence type="ECO:0000313" key="3">
    <source>
        <dbReference type="EMBL" id="MBV4488966.1"/>
    </source>
</evidence>
<accession>A0A9E2SNR6</accession>
<dbReference type="Pfam" id="PF04717">
    <property type="entry name" value="Phage_base_V"/>
    <property type="match status" value="1"/>
</dbReference>
<keyword evidence="5" id="KW-1185">Reference proteome</keyword>
<sequence>VKVQFHWDREGQADDKTSCWLRVSSAWAGAQYGGIAIPRIGMEVLVTFLEGDPDQPLISGCLYHKENTVPYALPANKTRSTFKTLSSMGGGGYNELRIEDKKG</sequence>
<dbReference type="AlphaFoldDB" id="A0A9E2SNR6"/>
<organism evidence="4 5">
    <name type="scientific">Pseudomonas khorasanensis</name>
    <dbReference type="NCBI Taxonomy" id="2745508"/>
    <lineage>
        <taxon>Bacteria</taxon>
        <taxon>Pseudomonadati</taxon>
        <taxon>Pseudomonadota</taxon>
        <taxon>Gammaproteobacteria</taxon>
        <taxon>Pseudomonadales</taxon>
        <taxon>Pseudomonadaceae</taxon>
        <taxon>Pseudomonas</taxon>
    </lineage>
</organism>
<dbReference type="InterPro" id="IPR017847">
    <property type="entry name" value="T6SS_RhsGE_Vgr_subset"/>
</dbReference>
<name>A0A9E2SNR6_9PSED</name>
<dbReference type="Proteomes" id="UP000648816">
    <property type="component" value="Unassembled WGS sequence"/>
</dbReference>
<proteinExistence type="inferred from homology"/>
<comment type="similarity">
    <text evidence="1">Belongs to the VgrG protein family.</text>
</comment>
<protein>
    <submittedName>
        <fullName evidence="4">Type VI secretion system tip protein VgrG</fullName>
    </submittedName>
</protein>
<dbReference type="RefSeq" id="WP_217847167.1">
    <property type="nucleotide sequence ID" value="NZ_JABWQP020000062.1"/>
</dbReference>
<dbReference type="NCBIfam" id="TIGR01646">
    <property type="entry name" value="vgr_GE"/>
    <property type="match status" value="1"/>
</dbReference>
<reference evidence="4 5" key="1">
    <citation type="journal article" date="2020" name="Microorganisms">
        <title>Reliable Identification of Environmental Pseudomonas Isolates Using the rpoD Gene.</title>
        <authorList>
            <consortium name="The Broad Institute Genome Sequencing Platform"/>
            <person name="Girard L."/>
            <person name="Lood C."/>
            <person name="Rokni-Zadeh H."/>
            <person name="van Noort V."/>
            <person name="Lavigne R."/>
            <person name="De Mot R."/>
        </authorList>
    </citation>
    <scope>NUCLEOTIDE SEQUENCE [LARGE SCALE GENOMIC DNA]</scope>
    <source>
        <strain evidence="4 5">SWRI153</strain>
    </source>
</reference>
<dbReference type="NCBIfam" id="TIGR03361">
    <property type="entry name" value="VI_Rhs_Vgr"/>
    <property type="match status" value="1"/>
</dbReference>
<evidence type="ECO:0000256" key="1">
    <source>
        <dbReference type="ARBA" id="ARBA00005558"/>
    </source>
</evidence>
<dbReference type="EMBL" id="JABWQP020000062">
    <property type="protein sequence ID" value="MBV4488966.1"/>
    <property type="molecule type" value="Genomic_DNA"/>
</dbReference>
<feature type="non-terminal residue" evidence="4">
    <location>
        <position position="103"/>
    </location>
</feature>
<dbReference type="InterPro" id="IPR006533">
    <property type="entry name" value="T6SS_Vgr_RhsGE"/>
</dbReference>
<evidence type="ECO:0000313" key="4">
    <source>
        <dbReference type="EMBL" id="MBV4488967.1"/>
    </source>
</evidence>
<evidence type="ECO:0000259" key="2">
    <source>
        <dbReference type="Pfam" id="PF04717"/>
    </source>
</evidence>
<comment type="caution">
    <text evidence="4">The sequence shown here is derived from an EMBL/GenBank/DDBJ whole genome shotgun (WGS) entry which is preliminary data.</text>
</comment>